<evidence type="ECO:0000256" key="8">
    <source>
        <dbReference type="ARBA" id="ARBA00023210"/>
    </source>
</evidence>
<reference evidence="12" key="2">
    <citation type="journal article" date="2023" name="Syst. Appl. Microbiol.">
        <title>Govania unica gen. nov., sp. nov., a rare biosphere bacterium that represents a novel family in the class Alphaproteobacteria.</title>
        <authorList>
            <person name="Vandamme P."/>
            <person name="Peeters C."/>
            <person name="Hettiarachchi A."/>
            <person name="Cnockaert M."/>
            <person name="Carlier A."/>
        </authorList>
    </citation>
    <scope>NUCLEOTIDE SEQUENCE</scope>
    <source>
        <strain evidence="12">LMG 31809</strain>
    </source>
</reference>
<evidence type="ECO:0000313" key="13">
    <source>
        <dbReference type="Proteomes" id="UP001141619"/>
    </source>
</evidence>
<dbReference type="InterPro" id="IPR019987">
    <property type="entry name" value="GTP-bd_ribosome_bio_YsxC"/>
</dbReference>
<dbReference type="InterPro" id="IPR030393">
    <property type="entry name" value="G_ENGB_dom"/>
</dbReference>
<dbReference type="NCBIfam" id="TIGR00231">
    <property type="entry name" value="small_GTP"/>
    <property type="match status" value="1"/>
</dbReference>
<dbReference type="Proteomes" id="UP001141619">
    <property type="component" value="Unassembled WGS sequence"/>
</dbReference>
<dbReference type="InterPro" id="IPR027417">
    <property type="entry name" value="P-loop_NTPase"/>
</dbReference>
<dbReference type="InterPro" id="IPR006073">
    <property type="entry name" value="GTP-bd"/>
</dbReference>
<dbReference type="HAMAP" id="MF_00321">
    <property type="entry name" value="GTPase_EngB"/>
    <property type="match status" value="1"/>
</dbReference>
<dbReference type="GO" id="GO:0000917">
    <property type="term" value="P:division septum assembly"/>
    <property type="evidence" value="ECO:0007669"/>
    <property type="project" value="UniProtKB-KW"/>
</dbReference>
<keyword evidence="7 10" id="KW-0342">GTP-binding</keyword>
<reference evidence="12" key="1">
    <citation type="submission" date="2022-08" db="EMBL/GenBank/DDBJ databases">
        <authorList>
            <person name="Vandamme P."/>
            <person name="Hettiarachchi A."/>
            <person name="Peeters C."/>
            <person name="Cnockaert M."/>
            <person name="Carlier A."/>
        </authorList>
    </citation>
    <scope>NUCLEOTIDE SEQUENCE</scope>
    <source>
        <strain evidence="12">LMG 31809</strain>
    </source>
</reference>
<evidence type="ECO:0000256" key="2">
    <source>
        <dbReference type="ARBA" id="ARBA00009638"/>
    </source>
</evidence>
<protein>
    <recommendedName>
        <fullName evidence="10">Probable GTP-binding protein EngB</fullName>
    </recommendedName>
</protein>
<comment type="caution">
    <text evidence="12">The sequence shown here is derived from an EMBL/GenBank/DDBJ whole genome shotgun (WGS) entry which is preliminary data.</text>
</comment>
<evidence type="ECO:0000256" key="1">
    <source>
        <dbReference type="ARBA" id="ARBA00001946"/>
    </source>
</evidence>
<dbReference type="GO" id="GO:0005525">
    <property type="term" value="F:GTP binding"/>
    <property type="evidence" value="ECO:0007669"/>
    <property type="project" value="UniProtKB-UniRule"/>
</dbReference>
<dbReference type="InterPro" id="IPR005225">
    <property type="entry name" value="Small_GTP-bd"/>
</dbReference>
<evidence type="ECO:0000256" key="9">
    <source>
        <dbReference type="ARBA" id="ARBA00023306"/>
    </source>
</evidence>
<evidence type="ECO:0000259" key="11">
    <source>
        <dbReference type="PROSITE" id="PS51706"/>
    </source>
</evidence>
<name>A0A9X3TWE4_9PROT</name>
<sequence>MGGDENGAQDAAALARSIEHGRWLFAQSCTFMLGVAGLGQLPDTSLPEIAFAGRSNVGKSSLINALTARNTLARTSNTPGRTRELNFFRLGGKDTALRLVDLPGYGYARISRDTVERWTQLLRAYLAGRPNLKRVCVLIDSRHGVKETDHEIMTMLDETAVSYQVVLTKFDKLSASEQAAIHDTVVGQIRRHVAAHPEVIVTSSEDGTGIAELRAKIAAFAPRSV</sequence>
<keyword evidence="3 10" id="KW-0132">Cell division</keyword>
<dbReference type="AlphaFoldDB" id="A0A9X3TWE4"/>
<evidence type="ECO:0000256" key="10">
    <source>
        <dbReference type="HAMAP-Rule" id="MF_00321"/>
    </source>
</evidence>
<dbReference type="PANTHER" id="PTHR11649">
    <property type="entry name" value="MSS1/TRME-RELATED GTP-BINDING PROTEIN"/>
    <property type="match status" value="1"/>
</dbReference>
<dbReference type="EMBL" id="JANWOI010000001">
    <property type="protein sequence ID" value="MDA5192944.1"/>
    <property type="molecule type" value="Genomic_DNA"/>
</dbReference>
<dbReference type="GO" id="GO:0046872">
    <property type="term" value="F:metal ion binding"/>
    <property type="evidence" value="ECO:0007669"/>
    <property type="project" value="UniProtKB-KW"/>
</dbReference>
<accession>A0A9X3TWE4</accession>
<keyword evidence="6" id="KW-0460">Magnesium</keyword>
<gene>
    <name evidence="12" type="primary">yihA</name>
    <name evidence="10" type="synonym">engB</name>
    <name evidence="12" type="ORF">NYP16_03090</name>
</gene>
<evidence type="ECO:0000256" key="4">
    <source>
        <dbReference type="ARBA" id="ARBA00022723"/>
    </source>
</evidence>
<comment type="function">
    <text evidence="10">Necessary for normal cell division and for the maintenance of normal septation.</text>
</comment>
<keyword evidence="13" id="KW-1185">Reference proteome</keyword>
<dbReference type="CDD" id="cd01876">
    <property type="entry name" value="YihA_EngB"/>
    <property type="match status" value="1"/>
</dbReference>
<evidence type="ECO:0000256" key="3">
    <source>
        <dbReference type="ARBA" id="ARBA00022618"/>
    </source>
</evidence>
<evidence type="ECO:0000313" key="12">
    <source>
        <dbReference type="EMBL" id="MDA5192944.1"/>
    </source>
</evidence>
<comment type="similarity">
    <text evidence="2 10">Belongs to the TRAFAC class TrmE-Era-EngA-EngB-Septin-like GTPase superfamily. EngB GTPase family.</text>
</comment>
<dbReference type="PANTHER" id="PTHR11649:SF13">
    <property type="entry name" value="ENGB-TYPE G DOMAIN-CONTAINING PROTEIN"/>
    <property type="match status" value="1"/>
</dbReference>
<comment type="cofactor">
    <cofactor evidence="1">
        <name>Mg(2+)</name>
        <dbReference type="ChEBI" id="CHEBI:18420"/>
    </cofactor>
</comment>
<keyword evidence="8 10" id="KW-0717">Septation</keyword>
<keyword evidence="9 10" id="KW-0131">Cell cycle</keyword>
<dbReference type="RefSeq" id="WP_346742459.1">
    <property type="nucleotide sequence ID" value="NZ_JANWOI010000001.1"/>
</dbReference>
<dbReference type="Pfam" id="PF01926">
    <property type="entry name" value="MMR_HSR1"/>
    <property type="match status" value="1"/>
</dbReference>
<evidence type="ECO:0000256" key="7">
    <source>
        <dbReference type="ARBA" id="ARBA00023134"/>
    </source>
</evidence>
<dbReference type="Gene3D" id="3.40.50.300">
    <property type="entry name" value="P-loop containing nucleotide triphosphate hydrolases"/>
    <property type="match status" value="1"/>
</dbReference>
<dbReference type="PROSITE" id="PS51706">
    <property type="entry name" value="G_ENGB"/>
    <property type="match status" value="1"/>
</dbReference>
<keyword evidence="5 10" id="KW-0547">Nucleotide-binding</keyword>
<evidence type="ECO:0000256" key="6">
    <source>
        <dbReference type="ARBA" id="ARBA00022842"/>
    </source>
</evidence>
<dbReference type="NCBIfam" id="TIGR03598">
    <property type="entry name" value="GTPase_YsxC"/>
    <property type="match status" value="1"/>
</dbReference>
<evidence type="ECO:0000256" key="5">
    <source>
        <dbReference type="ARBA" id="ARBA00022741"/>
    </source>
</evidence>
<organism evidence="12 13">
    <name type="scientific">Govanella unica</name>
    <dbReference type="NCBI Taxonomy" id="2975056"/>
    <lineage>
        <taxon>Bacteria</taxon>
        <taxon>Pseudomonadati</taxon>
        <taxon>Pseudomonadota</taxon>
        <taxon>Alphaproteobacteria</taxon>
        <taxon>Emcibacterales</taxon>
        <taxon>Govanellaceae</taxon>
        <taxon>Govanella</taxon>
    </lineage>
</organism>
<feature type="domain" description="EngB-type G" evidence="11">
    <location>
        <begin position="45"/>
        <end position="223"/>
    </location>
</feature>
<proteinExistence type="inferred from homology"/>
<dbReference type="SUPFAM" id="SSF52540">
    <property type="entry name" value="P-loop containing nucleoside triphosphate hydrolases"/>
    <property type="match status" value="1"/>
</dbReference>
<dbReference type="GO" id="GO:0005829">
    <property type="term" value="C:cytosol"/>
    <property type="evidence" value="ECO:0007669"/>
    <property type="project" value="TreeGrafter"/>
</dbReference>
<keyword evidence="4" id="KW-0479">Metal-binding</keyword>